<dbReference type="Gene3D" id="3.30.70.3220">
    <property type="match status" value="1"/>
</dbReference>
<evidence type="ECO:0000256" key="2">
    <source>
        <dbReference type="ARBA" id="ARBA00022448"/>
    </source>
</evidence>
<keyword evidence="4 9" id="KW-0812">Transmembrane</keyword>
<evidence type="ECO:0000313" key="14">
    <source>
        <dbReference type="Proteomes" id="UP000295325"/>
    </source>
</evidence>
<evidence type="ECO:0000256" key="6">
    <source>
        <dbReference type="ARBA" id="ARBA00022989"/>
    </source>
</evidence>
<feature type="transmembrane region" description="Helical" evidence="9">
    <location>
        <begin position="7"/>
        <end position="27"/>
    </location>
</feature>
<comment type="similarity">
    <text evidence="9">Belongs to the SecD/SecF family. SecD subfamily.</text>
</comment>
<comment type="subcellular location">
    <subcellularLocation>
        <location evidence="1 9">Cell membrane</location>
        <topology evidence="1 9">Multi-pass membrane protein</topology>
    </subcellularLocation>
</comment>
<evidence type="ECO:0000256" key="3">
    <source>
        <dbReference type="ARBA" id="ARBA00022475"/>
    </source>
</evidence>
<comment type="function">
    <text evidence="9">Part of the Sec protein translocase complex. Interacts with the SecYEG preprotein conducting channel. SecDF uses the proton motive force (PMF) to complete protein translocation after the ATP-dependent function of SecA.</text>
</comment>
<evidence type="ECO:0000259" key="12">
    <source>
        <dbReference type="Pfam" id="PF22599"/>
    </source>
</evidence>
<keyword evidence="6 9" id="KW-1133">Transmembrane helix</keyword>
<comment type="caution">
    <text evidence="13">The sequence shown here is derived from an EMBL/GenBank/DDBJ whole genome shotgun (WGS) entry which is preliminary data.</text>
</comment>
<evidence type="ECO:0000259" key="10">
    <source>
        <dbReference type="Pfam" id="PF02355"/>
    </source>
</evidence>
<comment type="subunit">
    <text evidence="9">Forms a complex with SecF. Part of the essential Sec protein translocation apparatus which comprises SecA, SecYEG and auxiliary proteins SecDF. Other proteins may also be involved.</text>
</comment>
<dbReference type="InterPro" id="IPR022813">
    <property type="entry name" value="SecD/SecF_arch_bac"/>
</dbReference>
<feature type="transmembrane region" description="Helical" evidence="9">
    <location>
        <begin position="300"/>
        <end position="321"/>
    </location>
</feature>
<dbReference type="GO" id="GO:0065002">
    <property type="term" value="P:intracellular protein transmembrane transport"/>
    <property type="evidence" value="ECO:0007669"/>
    <property type="project" value="UniProtKB-UniRule"/>
</dbReference>
<dbReference type="InterPro" id="IPR055344">
    <property type="entry name" value="SecD_SecF_C_bact"/>
</dbReference>
<feature type="transmembrane region" description="Helical" evidence="9">
    <location>
        <begin position="370"/>
        <end position="394"/>
    </location>
</feature>
<evidence type="ECO:0000259" key="11">
    <source>
        <dbReference type="Pfam" id="PF21760"/>
    </source>
</evidence>
<evidence type="ECO:0000256" key="1">
    <source>
        <dbReference type="ARBA" id="ARBA00004651"/>
    </source>
</evidence>
<dbReference type="Proteomes" id="UP000295325">
    <property type="component" value="Unassembled WGS sequence"/>
</dbReference>
<dbReference type="GO" id="GO:0043952">
    <property type="term" value="P:protein transport by the Sec complex"/>
    <property type="evidence" value="ECO:0007669"/>
    <property type="project" value="UniProtKB-UniRule"/>
</dbReference>
<evidence type="ECO:0000256" key="4">
    <source>
        <dbReference type="ARBA" id="ARBA00022692"/>
    </source>
</evidence>
<dbReference type="InterPro" id="IPR005791">
    <property type="entry name" value="SecD"/>
</dbReference>
<evidence type="ECO:0000313" key="13">
    <source>
        <dbReference type="EMBL" id="TDT45968.1"/>
    </source>
</evidence>
<feature type="domain" description="Protein export membrane protein SecD/SecF C-terminal" evidence="10">
    <location>
        <begin position="226"/>
        <end position="394"/>
    </location>
</feature>
<feature type="transmembrane region" description="Helical" evidence="9">
    <location>
        <begin position="342"/>
        <end position="364"/>
    </location>
</feature>
<dbReference type="PANTHER" id="PTHR30081:SF1">
    <property type="entry name" value="PROTEIN TRANSLOCASE SUBUNIT SECD"/>
    <property type="match status" value="1"/>
</dbReference>
<dbReference type="Pfam" id="PF21760">
    <property type="entry name" value="SecD_1st"/>
    <property type="match status" value="1"/>
</dbReference>
<keyword evidence="5 9" id="KW-0653">Protein transport</keyword>
<reference evidence="13 14" key="1">
    <citation type="submission" date="2019-03" db="EMBL/GenBank/DDBJ databases">
        <title>Genomic Encyclopedia of Type Strains, Phase IV (KMG-IV): sequencing the most valuable type-strain genomes for metagenomic binning, comparative biology and taxonomic classification.</title>
        <authorList>
            <person name="Goeker M."/>
        </authorList>
    </citation>
    <scope>NUCLEOTIDE SEQUENCE [LARGE SCALE GENOMIC DNA]</scope>
    <source>
        <strain evidence="13 14">DSM 24455</strain>
    </source>
</reference>
<evidence type="ECO:0000256" key="9">
    <source>
        <dbReference type="HAMAP-Rule" id="MF_01463"/>
    </source>
</evidence>
<keyword evidence="14" id="KW-1185">Reference proteome</keyword>
<feature type="domain" description="SecDF P1 head subdomain" evidence="12">
    <location>
        <begin position="128"/>
        <end position="225"/>
    </location>
</feature>
<dbReference type="PANTHER" id="PTHR30081">
    <property type="entry name" value="PROTEIN-EXPORT MEMBRANE PROTEIN SEC"/>
    <property type="match status" value="1"/>
</dbReference>
<dbReference type="Pfam" id="PF22599">
    <property type="entry name" value="SecDF_P1_head"/>
    <property type="match status" value="1"/>
</dbReference>
<dbReference type="GO" id="GO:0005886">
    <property type="term" value="C:plasma membrane"/>
    <property type="evidence" value="ECO:0007669"/>
    <property type="project" value="UniProtKB-SubCell"/>
</dbReference>
<feature type="transmembrane region" description="Helical" evidence="9">
    <location>
        <begin position="275"/>
        <end position="294"/>
    </location>
</feature>
<dbReference type="Pfam" id="PF02355">
    <property type="entry name" value="SecD_SecF_C"/>
    <property type="match status" value="1"/>
</dbReference>
<evidence type="ECO:0000256" key="7">
    <source>
        <dbReference type="ARBA" id="ARBA00023010"/>
    </source>
</evidence>
<dbReference type="EMBL" id="SOAZ01000044">
    <property type="protein sequence ID" value="TDT45968.1"/>
    <property type="molecule type" value="Genomic_DNA"/>
</dbReference>
<dbReference type="GO" id="GO:0015450">
    <property type="term" value="F:protein-transporting ATPase activity"/>
    <property type="evidence" value="ECO:0007669"/>
    <property type="project" value="InterPro"/>
</dbReference>
<evidence type="ECO:0000256" key="8">
    <source>
        <dbReference type="ARBA" id="ARBA00023136"/>
    </source>
</evidence>
<dbReference type="InterPro" id="IPR048631">
    <property type="entry name" value="SecD_1st"/>
</dbReference>
<dbReference type="HAMAP" id="MF_01463_B">
    <property type="entry name" value="SecD_B"/>
    <property type="match status" value="1"/>
</dbReference>
<feature type="transmembrane region" description="Helical" evidence="9">
    <location>
        <begin position="250"/>
        <end position="268"/>
    </location>
</feature>
<dbReference type="RefSeq" id="WP_133629454.1">
    <property type="nucleotide sequence ID" value="NZ_SOAZ01000044.1"/>
</dbReference>
<sequence length="411" mass="44163">MKARNGFVFTLSAIIIIVFAYLLMFGANLGPYYRFNAAKDLLKLGLDLRGGVYIEMEAVDKNVDQDALERARQMLELRVNNLGVAESTVAIAGGNRIRIEIPGISDAKAALEQVGRTGKLRFVGPDGKEEILTGSDVKDSTVGVDPQTNQPVVQLKLNEAGAKKFAEATKKYIGQPISIYMDEDLISSPTVQNEIPNGEAVITGMKDLDEAKRVAGIIKSGALPVKLQAATVRTIGPSLGAEAIPTSTKAAVIGVSLVMIFMLLYYRVPGFIADLALTVYIILTVLIFIGIKATLTLPGIAGMLLSIGMAVDANVLIFERIKEELKIGKSLKSSIDAGFHRALSSILDSNITTLIAGFVLYYLGSGSVKGFALTLILGVLTSMFTAITITRFMLKTFVNTGWIKNTKFYGA</sequence>
<keyword evidence="3 9" id="KW-1003">Cell membrane</keyword>
<keyword evidence="8 9" id="KW-0472">Membrane</keyword>
<dbReference type="GO" id="GO:0006605">
    <property type="term" value="P:protein targeting"/>
    <property type="evidence" value="ECO:0007669"/>
    <property type="project" value="UniProtKB-UniRule"/>
</dbReference>
<name>A0A4R7K6F2_9CLOT</name>
<dbReference type="OrthoDB" id="9805019at2"/>
<organism evidence="13 14">
    <name type="scientific">Fonticella tunisiensis</name>
    <dbReference type="NCBI Taxonomy" id="1096341"/>
    <lineage>
        <taxon>Bacteria</taxon>
        <taxon>Bacillati</taxon>
        <taxon>Bacillota</taxon>
        <taxon>Clostridia</taxon>
        <taxon>Eubacteriales</taxon>
        <taxon>Clostridiaceae</taxon>
        <taxon>Fonticella</taxon>
    </lineage>
</organism>
<dbReference type="InterPro" id="IPR048634">
    <property type="entry name" value="SecD_SecF_C"/>
</dbReference>
<accession>A0A4R7K6F2</accession>
<dbReference type="InterPro" id="IPR054384">
    <property type="entry name" value="SecDF_P1_head"/>
</dbReference>
<keyword evidence="7 9" id="KW-0811">Translocation</keyword>
<dbReference type="NCBIfam" id="TIGR01129">
    <property type="entry name" value="secD"/>
    <property type="match status" value="1"/>
</dbReference>
<dbReference type="SUPFAM" id="SSF82866">
    <property type="entry name" value="Multidrug efflux transporter AcrB transmembrane domain"/>
    <property type="match status" value="1"/>
</dbReference>
<feature type="domain" description="Protein translocase subunit SecDF P1" evidence="11">
    <location>
        <begin position="69"/>
        <end position="125"/>
    </location>
</feature>
<keyword evidence="2 9" id="KW-0813">Transport</keyword>
<evidence type="ECO:0000256" key="5">
    <source>
        <dbReference type="ARBA" id="ARBA00022927"/>
    </source>
</evidence>
<dbReference type="Gene3D" id="1.20.1640.10">
    <property type="entry name" value="Multidrug efflux transporter AcrB transmembrane domain"/>
    <property type="match status" value="1"/>
</dbReference>
<protein>
    <recommendedName>
        <fullName evidence="9">Protein translocase subunit SecD</fullName>
    </recommendedName>
</protein>
<proteinExistence type="inferred from homology"/>
<dbReference type="NCBIfam" id="TIGR00916">
    <property type="entry name" value="2A0604s01"/>
    <property type="match status" value="1"/>
</dbReference>
<dbReference type="FunFam" id="1.20.1640.10:FF:000004">
    <property type="entry name" value="Protein translocase subunit SecD"/>
    <property type="match status" value="1"/>
</dbReference>
<dbReference type="AlphaFoldDB" id="A0A4R7K6F2"/>
<gene>
    <name evidence="9" type="primary">secD</name>
    <name evidence="13" type="ORF">EDD71_1441</name>
</gene>